<accession>A0A432MLG7</accession>
<dbReference type="InterPro" id="IPR012296">
    <property type="entry name" value="Nuclease_put_TT1808"/>
</dbReference>
<evidence type="ECO:0000313" key="2">
    <source>
        <dbReference type="EMBL" id="RUL88130.1"/>
    </source>
</evidence>
<dbReference type="OrthoDB" id="9799703at2"/>
<gene>
    <name evidence="2" type="ORF">TsocGM_09215</name>
</gene>
<dbReference type="CDD" id="cd06260">
    <property type="entry name" value="DUF820-like"/>
    <property type="match status" value="1"/>
</dbReference>
<sequence length="197" mass="21963">MNPSPLTLRFAPEVELTDDLLWKICAANPELRIERTAGGNLEIMYPAGGESSRRNGLLTARVVLWNDGLGADEGVVFDSSAGFTLPNGAERSPDTSWISRDRWLALTPEQRLVFAPICPDFVAELRSPSDSKRKLREKMREYLANGARLGWLIDPIDGTVEIYRPGRGPETLERPERIDGEDVLPGFVLELRGILFD</sequence>
<dbReference type="Gene3D" id="3.90.1570.10">
    <property type="entry name" value="tt1808, chain A"/>
    <property type="match status" value="1"/>
</dbReference>
<protein>
    <submittedName>
        <fullName evidence="2">Uma2 family endonuclease</fullName>
    </submittedName>
</protein>
<dbReference type="SUPFAM" id="SSF52980">
    <property type="entry name" value="Restriction endonuclease-like"/>
    <property type="match status" value="1"/>
</dbReference>
<dbReference type="InterPro" id="IPR011335">
    <property type="entry name" value="Restrct_endonuc-II-like"/>
</dbReference>
<dbReference type="PANTHER" id="PTHR34107">
    <property type="entry name" value="SLL0198 PROTEIN-RELATED"/>
    <property type="match status" value="1"/>
</dbReference>
<keyword evidence="2" id="KW-0540">Nuclease</keyword>
<dbReference type="GO" id="GO:0004519">
    <property type="term" value="F:endonuclease activity"/>
    <property type="evidence" value="ECO:0007669"/>
    <property type="project" value="UniProtKB-KW"/>
</dbReference>
<keyword evidence="2" id="KW-0378">Hydrolase</keyword>
<comment type="caution">
    <text evidence="2">The sequence shown here is derived from an EMBL/GenBank/DDBJ whole genome shotgun (WGS) entry which is preliminary data.</text>
</comment>
<organism evidence="2 3">
    <name type="scientific">Tautonia sociabilis</name>
    <dbReference type="NCBI Taxonomy" id="2080755"/>
    <lineage>
        <taxon>Bacteria</taxon>
        <taxon>Pseudomonadati</taxon>
        <taxon>Planctomycetota</taxon>
        <taxon>Planctomycetia</taxon>
        <taxon>Isosphaerales</taxon>
        <taxon>Isosphaeraceae</taxon>
        <taxon>Tautonia</taxon>
    </lineage>
</organism>
<dbReference type="AlphaFoldDB" id="A0A432MLG7"/>
<reference evidence="2 3" key="1">
    <citation type="submission" date="2018-12" db="EMBL/GenBank/DDBJ databases">
        <authorList>
            <person name="Toschakov S.V."/>
        </authorList>
    </citation>
    <scope>NUCLEOTIDE SEQUENCE [LARGE SCALE GENOMIC DNA]</scope>
    <source>
        <strain evidence="2 3">GM2012</strain>
    </source>
</reference>
<dbReference type="InterPro" id="IPR008538">
    <property type="entry name" value="Uma2"/>
</dbReference>
<proteinExistence type="predicted"/>
<dbReference type="Pfam" id="PF05685">
    <property type="entry name" value="Uma2"/>
    <property type="match status" value="1"/>
</dbReference>
<keyword evidence="2" id="KW-0255">Endonuclease</keyword>
<name>A0A432MLG7_9BACT</name>
<reference evidence="2 3" key="2">
    <citation type="submission" date="2019-01" db="EMBL/GenBank/DDBJ databases">
        <title>Tautonia sociabilis, a novel thermotolerant planctomycete of Isosphaeraceae family, isolated from a 4000 m deep subterranean habitat.</title>
        <authorList>
            <person name="Kovaleva O.L."/>
            <person name="Elcheninov A.G."/>
            <person name="Van Heerden E."/>
            <person name="Toshchakov S.V."/>
            <person name="Novikov A."/>
            <person name="Bonch-Osmolovskaya E.A."/>
            <person name="Kublanov I.V."/>
        </authorList>
    </citation>
    <scope>NUCLEOTIDE SEQUENCE [LARGE SCALE GENOMIC DNA]</scope>
    <source>
        <strain evidence="2 3">GM2012</strain>
    </source>
</reference>
<evidence type="ECO:0000313" key="3">
    <source>
        <dbReference type="Proteomes" id="UP000280296"/>
    </source>
</evidence>
<feature type="domain" description="Putative restriction endonuclease" evidence="1">
    <location>
        <begin position="24"/>
        <end position="191"/>
    </location>
</feature>
<evidence type="ECO:0000259" key="1">
    <source>
        <dbReference type="Pfam" id="PF05685"/>
    </source>
</evidence>
<keyword evidence="3" id="KW-1185">Reference proteome</keyword>
<dbReference type="EMBL" id="RYZH01000014">
    <property type="protein sequence ID" value="RUL88130.1"/>
    <property type="molecule type" value="Genomic_DNA"/>
</dbReference>
<dbReference type="PANTHER" id="PTHR34107:SF7">
    <property type="entry name" value="SLR2092 PROTEIN"/>
    <property type="match status" value="1"/>
</dbReference>
<dbReference type="Proteomes" id="UP000280296">
    <property type="component" value="Unassembled WGS sequence"/>
</dbReference>